<dbReference type="EC" id="2.7.7.7" evidence="11"/>
<dbReference type="CDD" id="cd18137">
    <property type="entry name" value="HLD_clamp_pol_III_gamma_tau"/>
    <property type="match status" value="1"/>
</dbReference>
<dbReference type="InterPro" id="IPR050238">
    <property type="entry name" value="DNA_Rep/Repair_Clamp_Loader"/>
</dbReference>
<dbReference type="GO" id="GO:0003887">
    <property type="term" value="F:DNA-directed DNA polymerase activity"/>
    <property type="evidence" value="ECO:0007669"/>
    <property type="project" value="UniProtKB-KW"/>
</dbReference>
<evidence type="ECO:0000256" key="6">
    <source>
        <dbReference type="ARBA" id="ARBA00022741"/>
    </source>
</evidence>
<evidence type="ECO:0000259" key="12">
    <source>
        <dbReference type="SMART" id="SM00382"/>
    </source>
</evidence>
<dbReference type="InterPro" id="IPR012763">
    <property type="entry name" value="DNA_pol_III_sug/sutau_N"/>
</dbReference>
<evidence type="ECO:0000256" key="4">
    <source>
        <dbReference type="ARBA" id="ARBA00022705"/>
    </source>
</evidence>
<evidence type="ECO:0000256" key="7">
    <source>
        <dbReference type="ARBA" id="ARBA00022833"/>
    </source>
</evidence>
<dbReference type="InterPro" id="IPR001270">
    <property type="entry name" value="ClpA/B"/>
</dbReference>
<dbReference type="Gene3D" id="1.10.8.60">
    <property type="match status" value="1"/>
</dbReference>
<keyword evidence="7" id="KW-0862">Zinc</keyword>
<dbReference type="InterPro" id="IPR045085">
    <property type="entry name" value="HLD_clamp_pol_III_gamma_tau"/>
</dbReference>
<evidence type="ECO:0000313" key="13">
    <source>
        <dbReference type="EMBL" id="RCU42488.1"/>
    </source>
</evidence>
<dbReference type="GO" id="GO:0003677">
    <property type="term" value="F:DNA binding"/>
    <property type="evidence" value="ECO:0007669"/>
    <property type="project" value="InterPro"/>
</dbReference>
<dbReference type="PRINTS" id="PR00300">
    <property type="entry name" value="CLPPROTEASEA"/>
</dbReference>
<comment type="function">
    <text evidence="11">DNA polymerase III is a complex, multichain enzyme responsible for most of the replicative synthesis in bacteria. This DNA polymerase also exhibits 3' to 5' exonuclease activity.</text>
</comment>
<keyword evidence="2 11" id="KW-0808">Transferase</keyword>
<dbReference type="SUPFAM" id="SSF48019">
    <property type="entry name" value="post-AAA+ oligomerization domain-like"/>
    <property type="match status" value="1"/>
</dbReference>
<protein>
    <recommendedName>
        <fullName evidence="11">DNA polymerase III subunit gamma/tau</fullName>
        <ecNumber evidence="11">2.7.7.7</ecNumber>
    </recommendedName>
</protein>
<evidence type="ECO:0000256" key="8">
    <source>
        <dbReference type="ARBA" id="ARBA00022840"/>
    </source>
</evidence>
<comment type="catalytic activity">
    <reaction evidence="10 11">
        <text>DNA(n) + a 2'-deoxyribonucleoside 5'-triphosphate = DNA(n+1) + diphosphate</text>
        <dbReference type="Rhea" id="RHEA:22508"/>
        <dbReference type="Rhea" id="RHEA-COMP:17339"/>
        <dbReference type="Rhea" id="RHEA-COMP:17340"/>
        <dbReference type="ChEBI" id="CHEBI:33019"/>
        <dbReference type="ChEBI" id="CHEBI:61560"/>
        <dbReference type="ChEBI" id="CHEBI:173112"/>
        <dbReference type="EC" id="2.7.7.7"/>
    </reaction>
</comment>
<evidence type="ECO:0000256" key="9">
    <source>
        <dbReference type="ARBA" id="ARBA00022932"/>
    </source>
</evidence>
<dbReference type="RefSeq" id="WP_114304181.1">
    <property type="nucleotide sequence ID" value="NZ_QPIE01000006.1"/>
</dbReference>
<dbReference type="GO" id="GO:0046872">
    <property type="term" value="F:metal ion binding"/>
    <property type="evidence" value="ECO:0007669"/>
    <property type="project" value="UniProtKB-KW"/>
</dbReference>
<sequence>MENFIVSARKYRPQEFETVVGQQHITDTLEHAIEENQLAQALLFCGPRGVGKTTCARILARKINEKDGSTSEDGFAYNIYELDAASNNGVEHIRDLTDQVRFAPQVGRFKVYIIDEVHMLSQAAFNAFLKTLEEPPAHAIFILATTEKHKIIPTILSRCQIYDFKRITIEDIQEHLKKIAEREKVQYEDDALYLIAQKADGALRDALSLFDRLATFTQKNITLQKAAEVLNVLDYDQYLNIADLAHENKIPEILSAFNEIVKKGFDPHIFIAGMGSHFRDLMMAQNPATLNLIEVGEKTRLRFGEQSKKWVPQQLIDAIEICNHADINYKNSKNPRLTVEIALMQLASLTAIGNGDKKKSS</sequence>
<organism evidence="13 14">
    <name type="scientific">Chryseobacterium lacus</name>
    <dbReference type="NCBI Taxonomy" id="2058346"/>
    <lineage>
        <taxon>Bacteria</taxon>
        <taxon>Pseudomonadati</taxon>
        <taxon>Bacteroidota</taxon>
        <taxon>Flavobacteriia</taxon>
        <taxon>Flavobacteriales</taxon>
        <taxon>Weeksellaceae</taxon>
        <taxon>Chryseobacterium group</taxon>
        <taxon>Chryseobacterium</taxon>
    </lineage>
</organism>
<proteinExistence type="inferred from homology"/>
<evidence type="ECO:0000256" key="3">
    <source>
        <dbReference type="ARBA" id="ARBA00022695"/>
    </source>
</evidence>
<comment type="similarity">
    <text evidence="1 11">Belongs to the DnaX/STICHEL family.</text>
</comment>
<reference evidence="13 14" key="1">
    <citation type="submission" date="2018-07" db="EMBL/GenBank/DDBJ databases">
        <title>Chryseobacterium lacus sp. nov., isolated from lake water.</title>
        <authorList>
            <person name="Li C.-M."/>
        </authorList>
    </citation>
    <scope>NUCLEOTIDE SEQUENCE [LARGE SCALE GENOMIC DNA]</scope>
    <source>
        <strain evidence="13 14">YLOS41</strain>
    </source>
</reference>
<dbReference type="GO" id="GO:0005524">
    <property type="term" value="F:ATP binding"/>
    <property type="evidence" value="ECO:0007669"/>
    <property type="project" value="UniProtKB-KW"/>
</dbReference>
<accession>A0A368MWF3</accession>
<dbReference type="Gene3D" id="3.40.50.300">
    <property type="entry name" value="P-loop containing nucleotide triphosphate hydrolases"/>
    <property type="match status" value="1"/>
</dbReference>
<dbReference type="Pfam" id="PF13177">
    <property type="entry name" value="DNA_pol3_delta2"/>
    <property type="match status" value="1"/>
</dbReference>
<dbReference type="Pfam" id="PF22608">
    <property type="entry name" value="DNAX_ATPase_lid"/>
    <property type="match status" value="1"/>
</dbReference>
<keyword evidence="14" id="KW-1185">Reference proteome</keyword>
<dbReference type="NCBIfam" id="TIGR02397">
    <property type="entry name" value="dnaX_nterm"/>
    <property type="match status" value="1"/>
</dbReference>
<keyword evidence="6 11" id="KW-0547">Nucleotide-binding</keyword>
<dbReference type="Proteomes" id="UP000252172">
    <property type="component" value="Unassembled WGS sequence"/>
</dbReference>
<evidence type="ECO:0000313" key="14">
    <source>
        <dbReference type="Proteomes" id="UP000252172"/>
    </source>
</evidence>
<dbReference type="GO" id="GO:0006261">
    <property type="term" value="P:DNA-templated DNA replication"/>
    <property type="evidence" value="ECO:0007669"/>
    <property type="project" value="TreeGrafter"/>
</dbReference>
<evidence type="ECO:0000256" key="11">
    <source>
        <dbReference type="RuleBase" id="RU364063"/>
    </source>
</evidence>
<dbReference type="InterPro" id="IPR003593">
    <property type="entry name" value="AAA+_ATPase"/>
</dbReference>
<evidence type="ECO:0000256" key="5">
    <source>
        <dbReference type="ARBA" id="ARBA00022723"/>
    </source>
</evidence>
<name>A0A368MWF3_9FLAO</name>
<feature type="domain" description="AAA+ ATPase" evidence="12">
    <location>
        <begin position="38"/>
        <end position="168"/>
    </location>
</feature>
<keyword evidence="3 11" id="KW-0548">Nucleotidyltransferase</keyword>
<keyword evidence="4 11" id="KW-0235">DNA replication</keyword>
<dbReference type="OrthoDB" id="9810148at2"/>
<evidence type="ECO:0000256" key="2">
    <source>
        <dbReference type="ARBA" id="ARBA00022679"/>
    </source>
</evidence>
<evidence type="ECO:0000256" key="1">
    <source>
        <dbReference type="ARBA" id="ARBA00006360"/>
    </source>
</evidence>
<keyword evidence="8 11" id="KW-0067">ATP-binding</keyword>
<dbReference type="CDD" id="cd00009">
    <property type="entry name" value="AAA"/>
    <property type="match status" value="1"/>
</dbReference>
<evidence type="ECO:0000256" key="10">
    <source>
        <dbReference type="ARBA" id="ARBA00049244"/>
    </source>
</evidence>
<dbReference type="InterPro" id="IPR008921">
    <property type="entry name" value="DNA_pol3_clamp-load_cplx_C"/>
</dbReference>
<keyword evidence="9 11" id="KW-0239">DNA-directed DNA polymerase</keyword>
<gene>
    <name evidence="11" type="primary">dnaX</name>
    <name evidence="13" type="ORF">DQ356_09150</name>
</gene>
<dbReference type="FunFam" id="1.10.8.60:FF:000013">
    <property type="entry name" value="DNA polymerase III subunit gamma/tau"/>
    <property type="match status" value="1"/>
</dbReference>
<comment type="caution">
    <text evidence="13">The sequence shown here is derived from an EMBL/GenBank/DDBJ whole genome shotgun (WGS) entry which is preliminary data.</text>
</comment>
<dbReference type="InterPro" id="IPR027417">
    <property type="entry name" value="P-loop_NTPase"/>
</dbReference>
<dbReference type="AlphaFoldDB" id="A0A368MWF3"/>
<comment type="subunit">
    <text evidence="11">DNA polymerase III contains a core (composed of alpha, epsilon and theta chains) that associates with a tau subunit. This core dimerizes to form the POLIII' complex. PolIII' associates with the gamma complex (composed of gamma, delta, delta', psi and chi chains) and with the beta chain to form the complete DNA polymerase III complex.</text>
</comment>
<dbReference type="Gene3D" id="1.20.272.10">
    <property type="match status" value="1"/>
</dbReference>
<dbReference type="InterPro" id="IPR022754">
    <property type="entry name" value="DNA_pol_III_gamma-3"/>
</dbReference>
<dbReference type="SUPFAM" id="SSF52540">
    <property type="entry name" value="P-loop containing nucleoside triphosphate hydrolases"/>
    <property type="match status" value="1"/>
</dbReference>
<dbReference type="NCBIfam" id="NF004046">
    <property type="entry name" value="PRK05563.1"/>
    <property type="match status" value="1"/>
</dbReference>
<dbReference type="EMBL" id="QPIE01000006">
    <property type="protein sequence ID" value="RCU42488.1"/>
    <property type="molecule type" value="Genomic_DNA"/>
</dbReference>
<dbReference type="Pfam" id="PF12169">
    <property type="entry name" value="DNA_pol3_gamma3"/>
    <property type="match status" value="1"/>
</dbReference>
<dbReference type="PANTHER" id="PTHR11669:SF0">
    <property type="entry name" value="PROTEIN STICHEL-LIKE 2"/>
    <property type="match status" value="1"/>
</dbReference>
<dbReference type="SMART" id="SM00382">
    <property type="entry name" value="AAA"/>
    <property type="match status" value="1"/>
</dbReference>
<dbReference type="PANTHER" id="PTHR11669">
    <property type="entry name" value="REPLICATION FACTOR C / DNA POLYMERASE III GAMMA-TAU SUBUNIT"/>
    <property type="match status" value="1"/>
</dbReference>
<keyword evidence="5" id="KW-0479">Metal-binding</keyword>
<dbReference type="GO" id="GO:0009360">
    <property type="term" value="C:DNA polymerase III complex"/>
    <property type="evidence" value="ECO:0007669"/>
    <property type="project" value="InterPro"/>
</dbReference>